<dbReference type="SUPFAM" id="SSF46548">
    <property type="entry name" value="alpha-helical ferredoxin"/>
    <property type="match status" value="1"/>
</dbReference>
<dbReference type="InterPro" id="IPR017896">
    <property type="entry name" value="4Fe4S_Fe-S-bd"/>
</dbReference>
<feature type="domain" description="4Fe-4S ferredoxin-type" evidence="1">
    <location>
        <begin position="176"/>
        <end position="208"/>
    </location>
</feature>
<dbReference type="AlphaFoldDB" id="B8R904"/>
<dbReference type="InterPro" id="IPR009051">
    <property type="entry name" value="Helical_ferredxn"/>
</dbReference>
<evidence type="ECO:0000259" key="1">
    <source>
        <dbReference type="PROSITE" id="PS51379"/>
    </source>
</evidence>
<organism evidence="2">
    <name type="scientific">uncultured bacterium 1116</name>
    <dbReference type="NCBI Taxonomy" id="548899"/>
    <lineage>
        <taxon>Bacteria</taxon>
        <taxon>environmental samples</taxon>
    </lineage>
</organism>
<dbReference type="Gene3D" id="1.10.1060.10">
    <property type="entry name" value="Alpha-helical ferredoxin"/>
    <property type="match status" value="1"/>
</dbReference>
<dbReference type="PROSITE" id="PS51379">
    <property type="entry name" value="4FE4S_FER_2"/>
    <property type="match status" value="1"/>
</dbReference>
<reference evidence="2" key="1">
    <citation type="journal article" date="2009" name="Appl. Environ. Microbiol.">
        <title>Characterization of denitrification gene clusters of soil bacteria via a metagenomic approach.</title>
        <authorList>
            <person name="Demaneche S."/>
            <person name="Philippot L."/>
            <person name="David M.M."/>
            <person name="Navarro E."/>
            <person name="Vogel T.M."/>
            <person name="Simonet P."/>
        </authorList>
    </citation>
    <scope>NUCLEOTIDE SEQUENCE</scope>
</reference>
<name>B8R904_9BACT</name>
<dbReference type="PANTHER" id="PTHR42827">
    <property type="entry name" value="IRON-SULFUR CLUSTER-BINDING PROTEIN-RELATED"/>
    <property type="match status" value="1"/>
</dbReference>
<evidence type="ECO:0000313" key="2">
    <source>
        <dbReference type="EMBL" id="ACF98160.1"/>
    </source>
</evidence>
<dbReference type="GO" id="GO:0051536">
    <property type="term" value="F:iron-sulfur cluster binding"/>
    <property type="evidence" value="ECO:0007669"/>
    <property type="project" value="InterPro"/>
</dbReference>
<sequence length="330" mass="36179">MVAVFQEKITADEIKAKAKSFGADVVGIADSAEINANPPDPADPRVPSDISDHDAGRVIVIGKRLSSGVTRIARWDERHKYYNDELTLTGLEEIALSMVLWLEQKGYPALIVPPTHVDPWRYQGDPDKPMKPLLSLDHAAVEAGLGTLGLNRMLLTPEFGPRVMLTGVLSSVPVESGKRMEQALCKGPECGRCLSACPGDVIKHWDRDWAACDKYRSPHGFAKLAQFFGKMLDQPDPAKQKAMLRSEDSFYLWESILRGAGVVTGCRRCQDVCPVGGDYAMLKDALDAIPEDNAAKHQRLAAMSAAEAKGELPQAYTEQQRWIGKLGVKV</sequence>
<proteinExistence type="predicted"/>
<protein>
    <submittedName>
        <fullName evidence="2">Putative 4Fe-4S ferredoxin iron-sulfur binding domain protein</fullName>
    </submittedName>
</protein>
<dbReference type="EMBL" id="EU910856">
    <property type="protein sequence ID" value="ACF98160.1"/>
    <property type="molecule type" value="Genomic_DNA"/>
</dbReference>
<dbReference type="PANTHER" id="PTHR42827:SF1">
    <property type="entry name" value="IRON-SULFUR CLUSTER-BINDING PROTEIN"/>
    <property type="match status" value="1"/>
</dbReference>
<accession>B8R904</accession>